<evidence type="ECO:0000313" key="5">
    <source>
        <dbReference type="Proteomes" id="UP000037507"/>
    </source>
</evidence>
<evidence type="ECO:0000256" key="1">
    <source>
        <dbReference type="ARBA" id="ARBA00007832"/>
    </source>
</evidence>
<dbReference type="Gene3D" id="1.10.510.40">
    <property type="match status" value="1"/>
</dbReference>
<dbReference type="EMBL" id="LFYT02000004">
    <property type="protein sequence ID" value="PVE43867.1"/>
    <property type="molecule type" value="Genomic_DNA"/>
</dbReference>
<comment type="caution">
    <text evidence="4">The sequence shown here is derived from an EMBL/GenBank/DDBJ whole genome shotgun (WGS) entry which is preliminary data.</text>
</comment>
<dbReference type="InterPro" id="IPR037455">
    <property type="entry name" value="LucA/IucC-like"/>
</dbReference>
<dbReference type="GO" id="GO:0016881">
    <property type="term" value="F:acid-amino acid ligase activity"/>
    <property type="evidence" value="ECO:0007669"/>
    <property type="project" value="UniProtKB-ARBA"/>
</dbReference>
<organism evidence="4 5">
    <name type="scientific">Limnohabitans planktonicus II-D5</name>
    <dbReference type="NCBI Taxonomy" id="1293045"/>
    <lineage>
        <taxon>Bacteria</taxon>
        <taxon>Pseudomonadati</taxon>
        <taxon>Pseudomonadota</taxon>
        <taxon>Betaproteobacteria</taxon>
        <taxon>Burkholderiales</taxon>
        <taxon>Comamonadaceae</taxon>
        <taxon>Limnohabitans</taxon>
    </lineage>
</organism>
<dbReference type="STRING" id="1293045.H663_02525"/>
<dbReference type="InterPro" id="IPR022770">
    <property type="entry name" value="IucA/IucC-like_C"/>
</dbReference>
<dbReference type="OrthoDB" id="495728at2"/>
<name>A0A2T7UGP1_9BURK</name>
<reference evidence="4" key="1">
    <citation type="submission" date="2017-04" db="EMBL/GenBank/DDBJ databases">
        <title>Unexpected and diverse lifestyles within the genus Limnohabitans.</title>
        <authorList>
            <person name="Kasalicky V."/>
            <person name="Mehrshad M."/>
            <person name="Andrei S.-A."/>
            <person name="Salcher M."/>
            <person name="Kratochvilova H."/>
            <person name="Simek K."/>
            <person name="Ghai R."/>
        </authorList>
    </citation>
    <scope>NUCLEOTIDE SEQUENCE [LARGE SCALE GENOMIC DNA]</scope>
    <source>
        <strain evidence="4">II-D5</strain>
    </source>
</reference>
<dbReference type="PANTHER" id="PTHR34384">
    <property type="entry name" value="L-2,3-DIAMINOPROPANOATE--CITRATE LIGASE"/>
    <property type="match status" value="1"/>
</dbReference>
<evidence type="ECO:0000259" key="2">
    <source>
        <dbReference type="Pfam" id="PF04183"/>
    </source>
</evidence>
<feature type="domain" description="Aerobactin siderophore biosynthesis IucA/IucC-like C-terminal" evidence="3">
    <location>
        <begin position="468"/>
        <end position="631"/>
    </location>
</feature>
<keyword evidence="5" id="KW-1185">Reference proteome</keyword>
<gene>
    <name evidence="4" type="ORF">H663_005215</name>
</gene>
<dbReference type="GO" id="GO:0019290">
    <property type="term" value="P:siderophore biosynthetic process"/>
    <property type="evidence" value="ECO:0007669"/>
    <property type="project" value="InterPro"/>
</dbReference>
<dbReference type="Pfam" id="PF06276">
    <property type="entry name" value="FhuF"/>
    <property type="match status" value="1"/>
</dbReference>
<evidence type="ECO:0000313" key="4">
    <source>
        <dbReference type="EMBL" id="PVE43867.1"/>
    </source>
</evidence>
<dbReference type="AlphaFoldDB" id="A0A2T7UGP1"/>
<proteinExistence type="inferred from homology"/>
<sequence length="647" mass="73197">MDKKIEQTSMKNESTFLNSCLSLRKKMNAILKSFDGATFSVPTPCAEQSLHEARKRGLQRTLQALFRENLCIKEHLIVEGSIAWLPLWSQQALLRFEGLQIGRIGNCLLSGSISYYKTGERPQSVSTASALLHCIADSLPGWTRDDLQRLISELENSMQNDVLCLNYRRNWAQQIRSQLGAKRTCFIAAVRSAALANPALFLEQWGTLGHPWHPAYKTKIGLSKDEVIAYSPEFQPVLQVPIAAIKSAKAHVAFSDDCGNYQHWFATTFPQSWSKWEASLNQRQLDPRVWLPLPLHPYQVQHLIEQKFSAEIAAGDLLLLPDVYLPASPTMSFRTLVPEGSAQLPHMKLPVSLRLTSVQRTLSPKSAVMGPRLTRLLTTMIHRESGFGGTLDILAEDVGLHYVDSDRNDERAKHLAVLFRANPMSKCTDALFPVPVGSLFADSPLNGRPIVTDLVSLSFGDHPRGAQEFFEHYVRTVVTAALSAYLLYGIAFEAHQQNSFIMLNQQYEPTQLLVRDFGDVRAHGPTLRRTGLELELYRPGHTVFECAEPVRDKLLHAVMLCHLAELALLLSRTYNHPEADFWRILRRETESVFDRLQSRTELQRWDVERRAILENDWPAKSFMRMRLSNTSDDVHGQMPNPLKMAAL</sequence>
<dbReference type="InterPro" id="IPR007310">
    <property type="entry name" value="Aerobactin_biosyn_IucA/IucC_N"/>
</dbReference>
<accession>A0A2T7UGP1</accession>
<evidence type="ECO:0008006" key="6">
    <source>
        <dbReference type="Google" id="ProtNLM"/>
    </source>
</evidence>
<comment type="similarity">
    <text evidence="1">Belongs to the IucA/IucC family.</text>
</comment>
<evidence type="ECO:0000259" key="3">
    <source>
        <dbReference type="Pfam" id="PF06276"/>
    </source>
</evidence>
<dbReference type="Pfam" id="PF04183">
    <property type="entry name" value="IucA_IucC"/>
    <property type="match status" value="1"/>
</dbReference>
<protein>
    <recommendedName>
        <fullName evidence="6">IucA/IucC family siderophore biosynthesis protein</fullName>
    </recommendedName>
</protein>
<dbReference type="Proteomes" id="UP000037507">
    <property type="component" value="Unassembled WGS sequence"/>
</dbReference>
<feature type="domain" description="Aerobactin siderophore biosynthesis IucA/IucC N-terminal" evidence="2">
    <location>
        <begin position="200"/>
        <end position="440"/>
    </location>
</feature>
<dbReference type="RefSeq" id="WP_083451031.1">
    <property type="nucleotide sequence ID" value="NZ_LFYT02000004.1"/>
</dbReference>
<dbReference type="Gene3D" id="6.10.250.3370">
    <property type="match status" value="1"/>
</dbReference>
<dbReference type="PANTHER" id="PTHR34384:SF5">
    <property type="entry name" value="L-2,3-DIAMINOPROPANOATE--CITRATE LIGASE"/>
    <property type="match status" value="1"/>
</dbReference>